<dbReference type="EMBL" id="JASPKZ010000026">
    <property type="protein sequence ID" value="KAJ9601242.1"/>
    <property type="molecule type" value="Genomic_DNA"/>
</dbReference>
<sequence>SKKHTGQVQLSSTWEFSGSFLAHHYIMSSLWMRLLQLVSCVQKVYYFPLYSALSSVFLFSSFILSPSLNSVGIITTTLLFIYHYSNLFSYSIFMLY</sequence>
<evidence type="ECO:0000313" key="3">
    <source>
        <dbReference type="Proteomes" id="UP001233999"/>
    </source>
</evidence>
<feature type="non-terminal residue" evidence="2">
    <location>
        <position position="96"/>
    </location>
</feature>
<accession>A0AAD8ETM5</accession>
<keyword evidence="3" id="KW-1185">Reference proteome</keyword>
<comment type="caution">
    <text evidence="2">The sequence shown here is derived from an EMBL/GenBank/DDBJ whole genome shotgun (WGS) entry which is preliminary data.</text>
</comment>
<keyword evidence="1" id="KW-0812">Transmembrane</keyword>
<protein>
    <submittedName>
        <fullName evidence="2">Uncharacterized protein</fullName>
    </submittedName>
</protein>
<feature type="transmembrane region" description="Helical" evidence="1">
    <location>
        <begin position="70"/>
        <end position="93"/>
    </location>
</feature>
<dbReference type="Proteomes" id="UP001233999">
    <property type="component" value="Unassembled WGS sequence"/>
</dbReference>
<proteinExistence type="predicted"/>
<gene>
    <name evidence="2" type="ORF">L9F63_000593</name>
</gene>
<feature type="transmembrane region" description="Helical" evidence="1">
    <location>
        <begin position="12"/>
        <end position="32"/>
    </location>
</feature>
<reference evidence="2" key="1">
    <citation type="journal article" date="2023" name="IScience">
        <title>Live-bearing cockroach genome reveals convergent evolutionary mechanisms linked to viviparity in insects and beyond.</title>
        <authorList>
            <person name="Fouks B."/>
            <person name="Harrison M.C."/>
            <person name="Mikhailova A.A."/>
            <person name="Marchal E."/>
            <person name="English S."/>
            <person name="Carruthers M."/>
            <person name="Jennings E.C."/>
            <person name="Chiamaka E.L."/>
            <person name="Frigard R.A."/>
            <person name="Pippel M."/>
            <person name="Attardo G.M."/>
            <person name="Benoit J.B."/>
            <person name="Bornberg-Bauer E."/>
            <person name="Tobe S.S."/>
        </authorList>
    </citation>
    <scope>NUCLEOTIDE SEQUENCE</scope>
    <source>
        <strain evidence="2">Stay&amp;Tobe</strain>
    </source>
</reference>
<feature type="non-terminal residue" evidence="2">
    <location>
        <position position="1"/>
    </location>
</feature>
<feature type="transmembrane region" description="Helical" evidence="1">
    <location>
        <begin position="44"/>
        <end position="64"/>
    </location>
</feature>
<reference evidence="2" key="2">
    <citation type="submission" date="2023-05" db="EMBL/GenBank/DDBJ databases">
        <authorList>
            <person name="Fouks B."/>
        </authorList>
    </citation>
    <scope>NUCLEOTIDE SEQUENCE</scope>
    <source>
        <strain evidence="2">Stay&amp;Tobe</strain>
        <tissue evidence="2">Testes</tissue>
    </source>
</reference>
<organism evidence="2 3">
    <name type="scientific">Diploptera punctata</name>
    <name type="common">Pacific beetle cockroach</name>
    <dbReference type="NCBI Taxonomy" id="6984"/>
    <lineage>
        <taxon>Eukaryota</taxon>
        <taxon>Metazoa</taxon>
        <taxon>Ecdysozoa</taxon>
        <taxon>Arthropoda</taxon>
        <taxon>Hexapoda</taxon>
        <taxon>Insecta</taxon>
        <taxon>Pterygota</taxon>
        <taxon>Neoptera</taxon>
        <taxon>Polyneoptera</taxon>
        <taxon>Dictyoptera</taxon>
        <taxon>Blattodea</taxon>
        <taxon>Blaberoidea</taxon>
        <taxon>Blaberidae</taxon>
        <taxon>Diplopterinae</taxon>
        <taxon>Diploptera</taxon>
    </lineage>
</organism>
<evidence type="ECO:0000256" key="1">
    <source>
        <dbReference type="SAM" id="Phobius"/>
    </source>
</evidence>
<evidence type="ECO:0000313" key="2">
    <source>
        <dbReference type="EMBL" id="KAJ9601242.1"/>
    </source>
</evidence>
<name>A0AAD8ETM5_DIPPU</name>
<keyword evidence="1" id="KW-1133">Transmembrane helix</keyword>
<dbReference type="AlphaFoldDB" id="A0AAD8ETM5"/>
<keyword evidence="1" id="KW-0472">Membrane</keyword>